<dbReference type="SUPFAM" id="SSF116734">
    <property type="entry name" value="DNA methylase specificity domain"/>
    <property type="match status" value="2"/>
</dbReference>
<feature type="domain" description="Type I restriction modification DNA specificity" evidence="5">
    <location>
        <begin position="19"/>
        <end position="194"/>
    </location>
</feature>
<dbReference type="AlphaFoldDB" id="A0A5F2BZ65"/>
<comment type="caution">
    <text evidence="6">The sequence shown here is derived from an EMBL/GenBank/DDBJ whole genome shotgun (WGS) entry which is preliminary data.</text>
</comment>
<dbReference type="Gene3D" id="3.90.220.20">
    <property type="entry name" value="DNA methylase specificity domains"/>
    <property type="match status" value="2"/>
</dbReference>
<keyword evidence="6" id="KW-0255">Endonuclease</keyword>
<feature type="coiled-coil region" evidence="4">
    <location>
        <begin position="175"/>
        <end position="206"/>
    </location>
</feature>
<keyword evidence="3" id="KW-0238">DNA-binding</keyword>
<dbReference type="Gene3D" id="1.10.287.1120">
    <property type="entry name" value="Bipartite methylase S protein"/>
    <property type="match status" value="1"/>
</dbReference>
<evidence type="ECO:0000256" key="4">
    <source>
        <dbReference type="SAM" id="Coils"/>
    </source>
</evidence>
<reference evidence="7" key="1">
    <citation type="submission" date="2018-10" db="EMBL/GenBank/DDBJ databases">
        <authorList>
            <person name="Vincent A.T."/>
            <person name="Schiettekatte O."/>
            <person name="Bourhy P."/>
            <person name="Veyrier F.J."/>
            <person name="Picardeau M."/>
        </authorList>
    </citation>
    <scope>NUCLEOTIDE SEQUENCE</scope>
    <source>
        <strain evidence="7">201702406</strain>
    </source>
</reference>
<dbReference type="EMBL" id="RQGU01000130">
    <property type="protein sequence ID" value="TGM14860.1"/>
    <property type="molecule type" value="Genomic_DNA"/>
</dbReference>
<dbReference type="CDD" id="cd17262">
    <property type="entry name" value="RMtype1_S_Aco12261I-TRD2-CR2"/>
    <property type="match status" value="1"/>
</dbReference>
<dbReference type="InterPro" id="IPR000055">
    <property type="entry name" value="Restrct_endonuc_typeI_TRD"/>
</dbReference>
<evidence type="ECO:0000313" key="8">
    <source>
        <dbReference type="Proteomes" id="UP000297832"/>
    </source>
</evidence>
<reference evidence="8 9" key="2">
    <citation type="journal article" date="2019" name="PLoS Negl. Trop. Dis.">
        <title>Revisiting the worldwide diversity of Leptospira species in the environment.</title>
        <authorList>
            <person name="Vincent A.T."/>
            <person name="Schiettekatte O."/>
            <person name="Bourhy P."/>
            <person name="Veyrier F.J."/>
            <person name="Picardeau M."/>
        </authorList>
    </citation>
    <scope>NUCLEOTIDE SEQUENCE [LARGE SCALE GENOMIC DNA]</scope>
    <source>
        <strain evidence="6 8">201702405</strain>
        <strain evidence="9">201702406</strain>
    </source>
</reference>
<dbReference type="GO" id="GO:0004519">
    <property type="term" value="F:endonuclease activity"/>
    <property type="evidence" value="ECO:0007669"/>
    <property type="project" value="UniProtKB-KW"/>
</dbReference>
<evidence type="ECO:0000256" key="1">
    <source>
        <dbReference type="ARBA" id="ARBA00010923"/>
    </source>
</evidence>
<gene>
    <name evidence="6" type="ORF">EHQ81_13550</name>
    <name evidence="7" type="ORF">EHQ82_19060</name>
</gene>
<dbReference type="Proteomes" id="UP000297832">
    <property type="component" value="Unassembled WGS sequence"/>
</dbReference>
<dbReference type="PANTHER" id="PTHR30408:SF12">
    <property type="entry name" value="TYPE I RESTRICTION ENZYME MJAVIII SPECIFICITY SUBUNIT"/>
    <property type="match status" value="1"/>
</dbReference>
<keyword evidence="6" id="KW-0378">Hydrolase</keyword>
<keyword evidence="2" id="KW-0680">Restriction system</keyword>
<dbReference type="Pfam" id="PF01420">
    <property type="entry name" value="Methylase_S"/>
    <property type="match status" value="2"/>
</dbReference>
<dbReference type="EMBL" id="RQGV01000018">
    <property type="protein sequence ID" value="TGM12097.1"/>
    <property type="molecule type" value="Genomic_DNA"/>
</dbReference>
<accession>A0A5F2BZ65</accession>
<comment type="similarity">
    <text evidence="1">Belongs to the type-I restriction system S methylase family.</text>
</comment>
<dbReference type="PANTHER" id="PTHR30408">
    <property type="entry name" value="TYPE-1 RESTRICTION ENZYME ECOKI SPECIFICITY PROTEIN"/>
    <property type="match status" value="1"/>
</dbReference>
<dbReference type="InterPro" id="IPR052021">
    <property type="entry name" value="Type-I_RS_S_subunit"/>
</dbReference>
<sequence>MKRYDKYKDSGVDWIGDIPEGWEVKKGQSLFNIIKKTMNKVELNKFFVYHYSIPSVQDTNDAYYEDGKNIDSDKFIVKGGELLYSKLNPRKETLVITKKRNAFQVCSTEFLVIEPIKINLNFIFHLFKSHFLKEEICSTVQSATKSHQRANPGEIHRMYYPFPPFSEQEAIADYLDKKISQIDQLIEKKKRLIELLQEERTAIINQAVTKGLNSNVKFNDSGIDWLGEIPEHWEVKKLKWVLNNLNSLRIPLNADERGRGEKIFDYYGASGVIDKVQDYLFNGEYILVGEDGANLLTRNTPLAFIAKGKFWVNNHAHILQQKYGSIEFFTYLLESMDFAVWVSGSAQPKLTLENLMNILISFPGAIEEQQAIVLYVKAESQRIDYTISKINREIELLQEYRTALISEVVMGKVKVI</sequence>
<dbReference type="RefSeq" id="WP_135628926.1">
    <property type="nucleotide sequence ID" value="NZ_RQGU01000130.1"/>
</dbReference>
<dbReference type="Proteomes" id="UP000298057">
    <property type="component" value="Unassembled WGS sequence"/>
</dbReference>
<feature type="domain" description="Type I restriction modification DNA specificity" evidence="5">
    <location>
        <begin position="230"/>
        <end position="395"/>
    </location>
</feature>
<evidence type="ECO:0000259" key="5">
    <source>
        <dbReference type="Pfam" id="PF01420"/>
    </source>
</evidence>
<evidence type="ECO:0000313" key="6">
    <source>
        <dbReference type="EMBL" id="TGM12097.1"/>
    </source>
</evidence>
<keyword evidence="6" id="KW-0540">Nuclease</keyword>
<evidence type="ECO:0000313" key="7">
    <source>
        <dbReference type="EMBL" id="TGM14860.1"/>
    </source>
</evidence>
<protein>
    <submittedName>
        <fullName evidence="6">Restriction endonuclease subunit S</fullName>
    </submittedName>
</protein>
<organism evidence="6 8">
    <name type="scientific">Leptospira selangorensis</name>
    <dbReference type="NCBI Taxonomy" id="2484982"/>
    <lineage>
        <taxon>Bacteria</taxon>
        <taxon>Pseudomonadati</taxon>
        <taxon>Spirochaetota</taxon>
        <taxon>Spirochaetia</taxon>
        <taxon>Leptospirales</taxon>
        <taxon>Leptospiraceae</taxon>
        <taxon>Leptospira</taxon>
    </lineage>
</organism>
<dbReference type="GO" id="GO:0003677">
    <property type="term" value="F:DNA binding"/>
    <property type="evidence" value="ECO:0007669"/>
    <property type="project" value="UniProtKB-KW"/>
</dbReference>
<evidence type="ECO:0000256" key="2">
    <source>
        <dbReference type="ARBA" id="ARBA00022747"/>
    </source>
</evidence>
<evidence type="ECO:0000313" key="9">
    <source>
        <dbReference type="Proteomes" id="UP000298057"/>
    </source>
</evidence>
<keyword evidence="9" id="KW-1185">Reference proteome</keyword>
<proteinExistence type="inferred from homology"/>
<name>A0A5F2BZ65_9LEPT</name>
<keyword evidence="4" id="KW-0175">Coiled coil</keyword>
<evidence type="ECO:0000256" key="3">
    <source>
        <dbReference type="ARBA" id="ARBA00023125"/>
    </source>
</evidence>
<dbReference type="InterPro" id="IPR044946">
    <property type="entry name" value="Restrct_endonuc_typeI_TRD_sf"/>
</dbReference>
<dbReference type="GO" id="GO:0009307">
    <property type="term" value="P:DNA restriction-modification system"/>
    <property type="evidence" value="ECO:0007669"/>
    <property type="project" value="UniProtKB-KW"/>
</dbReference>